<dbReference type="Gene3D" id="1.25.10.10">
    <property type="entry name" value="Leucine-rich Repeat Variant"/>
    <property type="match status" value="5"/>
</dbReference>
<feature type="non-terminal residue" evidence="4">
    <location>
        <position position="1197"/>
    </location>
</feature>
<evidence type="ECO:0000313" key="4">
    <source>
        <dbReference type="EMBL" id="EKX53505.1"/>
    </source>
</evidence>
<feature type="repeat" description="HEAT" evidence="2">
    <location>
        <begin position="1174"/>
        <end position="1197"/>
    </location>
</feature>
<dbReference type="PROSITE" id="PS50077">
    <property type="entry name" value="HEAT_REPEAT"/>
    <property type="match status" value="4"/>
</dbReference>
<sequence>LTDPDEDVRANIIKAGLRLIELHGEGAMDLLSTMLQTQLNKPDSGTWQADLLREGCVIFLASLAKFLPKGDPKVKDVVNRLIFALGTPSESVQRSASQALSPLMNMLDDAEEVKRMVKEMIEMMLEGQTYGDRRGAAFGLAGMVKGIGISALKAHDIMPTLQAAANDKKNAWRRQGALFGFECLSDRLGRLFEPYVIQILPILLNSCGDQDESVREAGESSARAVMSQLSGQGVKLVMPALLQGVEDRAWRTKAAALDLLGAMAYCAPRQLGTCLPTIVPVMASAVSDTHQKVREGAQVALGHVGSVIKNPEILAIAPILIESLSDPDKTARALEVVIETTFVNAVDAPSLALMVPMVQRGLKHRSTDLKKKAATIVGNMCNLVADPKDVAPYLPEILPIVKNSILDPSPDMRSTASKALGSLVKSMDDKDYEELERYLLATMKSDQSVVERGGAALGLSEVLGSCPTDRLEGILEEVLVQCKAKAAHVREGYFMLLSALPNTMGESLESFIPRILPAILSGLADESDSVRQVALKAGHNVVDHFADTAMPLVLPAIERGLFDEAWRIRSSSVQLLGDVLSKITGRNWKIYSSGTVEDSDEGTGDKNSEAKIAEVLGEERCNVLLAAVYMLRSDVNQSVCSASFQVWKSVVQSQLRTLKNILRTLMDTLIRCLSSKSEERKFVAGRSMGEMVGKLGDRVLHDVIPILQRSLEAEDELERAGVCLGLSEVIANCQKQQILQHMDELILTVRQALCDRDRDVRVASGRAFDALFKAIGQRAIEDIVPALLTDLEDEASNSLEGLRQLLSVRGKIVLPFLIPQLAAPPMSASNAKALGALAGVAGDALSSKIPTILSALCDGMVDGDDPESIALSAEKVVLAVTQDGVRMMLLELLRRLEDVTTAQTRASAARLLRAFCAGTQHEYEDHKAEIVRSLVHLFGDEEEAVQVQAHAALLAFTAAMERADKEEDDKAPAVSCSEYVGLVFEEVKSLAAVAPPTGVPGFNRTKGLAPLLPFFLQALMHGSTPELREQAAAGLGILVQATGEAALKPMVVQMSGPLIRIIGDRFPWQVKSAILKTLSLLLVKGGIMMKPFLPQLQTTFVKSLSEPNKVVRGRAIRALSFLVRMSPRVDPLLNDLLAGAKSNEGGVQLSFIEALEVVLGRASASASPPVIANVVSLLLELMRSDDEDVRSATAAAM</sequence>
<dbReference type="Pfam" id="PF24984">
    <property type="entry name" value="HEAT_EF3_GNC1"/>
    <property type="match status" value="1"/>
</dbReference>
<dbReference type="InterPro" id="IPR021133">
    <property type="entry name" value="HEAT_type_2"/>
</dbReference>
<dbReference type="PaxDb" id="55529-EKX53505"/>
<dbReference type="OMA" id="PRDSEYC"/>
<dbReference type="RefSeq" id="XP_005840485.1">
    <property type="nucleotide sequence ID" value="XM_005840428.1"/>
</dbReference>
<dbReference type="AlphaFoldDB" id="L1JZ69"/>
<dbReference type="EMBL" id="JH992970">
    <property type="protein sequence ID" value="EKX53505.1"/>
    <property type="molecule type" value="Genomic_DNA"/>
</dbReference>
<proteinExistence type="predicted"/>
<feature type="repeat" description="HEAT" evidence="2">
    <location>
        <begin position="397"/>
        <end position="435"/>
    </location>
</feature>
<organism evidence="4">
    <name type="scientific">Guillardia theta (strain CCMP2712)</name>
    <name type="common">Cryptophyte</name>
    <dbReference type="NCBI Taxonomy" id="905079"/>
    <lineage>
        <taxon>Eukaryota</taxon>
        <taxon>Cryptophyceae</taxon>
        <taxon>Pyrenomonadales</taxon>
        <taxon>Geminigeraceae</taxon>
        <taxon>Guillardia</taxon>
    </lineage>
</organism>
<protein>
    <recommendedName>
        <fullName evidence="3">TOG domain-containing protein</fullName>
    </recommendedName>
</protein>
<dbReference type="HOGENOM" id="CLU_000504_2_3_1"/>
<dbReference type="EnsemblProtists" id="EKX53505">
    <property type="protein sequence ID" value="EKX53505"/>
    <property type="gene ID" value="GUITHDRAFT_57715"/>
</dbReference>
<reference evidence="6" key="2">
    <citation type="submission" date="2012-11" db="EMBL/GenBank/DDBJ databases">
        <authorList>
            <person name="Kuo A."/>
            <person name="Curtis B.A."/>
            <person name="Tanifuji G."/>
            <person name="Burki F."/>
            <person name="Gruber A."/>
            <person name="Irimia M."/>
            <person name="Maruyama S."/>
            <person name="Arias M.C."/>
            <person name="Ball S.G."/>
            <person name="Gile G.H."/>
            <person name="Hirakawa Y."/>
            <person name="Hopkins J.F."/>
            <person name="Rensing S.A."/>
            <person name="Schmutz J."/>
            <person name="Symeonidi A."/>
            <person name="Elias M."/>
            <person name="Eveleigh R.J."/>
            <person name="Herman E.K."/>
            <person name="Klute M.J."/>
            <person name="Nakayama T."/>
            <person name="Obornik M."/>
            <person name="Reyes-Prieto A."/>
            <person name="Armbrust E.V."/>
            <person name="Aves S.J."/>
            <person name="Beiko R.G."/>
            <person name="Coutinho P."/>
            <person name="Dacks J.B."/>
            <person name="Durnford D.G."/>
            <person name="Fast N.M."/>
            <person name="Green B.R."/>
            <person name="Grisdale C."/>
            <person name="Hempe F."/>
            <person name="Henrissat B."/>
            <person name="Hoppner M.P."/>
            <person name="Ishida K.-I."/>
            <person name="Kim E."/>
            <person name="Koreny L."/>
            <person name="Kroth P.G."/>
            <person name="Liu Y."/>
            <person name="Malik S.-B."/>
            <person name="Maier U.G."/>
            <person name="McRose D."/>
            <person name="Mock T."/>
            <person name="Neilson J.A."/>
            <person name="Onodera N.T."/>
            <person name="Poole A.M."/>
            <person name="Pritham E.J."/>
            <person name="Richards T.A."/>
            <person name="Rocap G."/>
            <person name="Roy S.W."/>
            <person name="Sarai C."/>
            <person name="Schaack S."/>
            <person name="Shirato S."/>
            <person name="Slamovits C.H."/>
            <person name="Spencer D.F."/>
            <person name="Suzuki S."/>
            <person name="Worden A.Z."/>
            <person name="Zauner S."/>
            <person name="Barry K."/>
            <person name="Bell C."/>
            <person name="Bharti A.K."/>
            <person name="Crow J.A."/>
            <person name="Grimwood J."/>
            <person name="Kramer R."/>
            <person name="Lindquist E."/>
            <person name="Lucas S."/>
            <person name="Salamov A."/>
            <person name="McFadden G.I."/>
            <person name="Lane C.E."/>
            <person name="Keeling P.J."/>
            <person name="Gray M.W."/>
            <person name="Grigoriev I.V."/>
            <person name="Archibald J.M."/>
        </authorList>
    </citation>
    <scope>NUCLEOTIDE SEQUENCE</scope>
    <source>
        <strain evidence="6">CCMP2712</strain>
    </source>
</reference>
<dbReference type="InterPro" id="IPR057546">
    <property type="entry name" value="HEAT_GCN1"/>
</dbReference>
<dbReference type="GO" id="GO:0034198">
    <property type="term" value="P:cellular response to amino acid starvation"/>
    <property type="evidence" value="ECO:0007669"/>
    <property type="project" value="TreeGrafter"/>
</dbReference>
<feature type="repeat" description="HEAT" evidence="2">
    <location>
        <begin position="278"/>
        <end position="315"/>
    </location>
</feature>
<evidence type="ECO:0000313" key="5">
    <source>
        <dbReference type="EnsemblProtists" id="EKX53505"/>
    </source>
</evidence>
<dbReference type="OrthoDB" id="5148094at2759"/>
<feature type="domain" description="TOG" evidence="3">
    <location>
        <begin position="105"/>
        <end position="337"/>
    </location>
</feature>
<name>L1JZ69_GUITC</name>
<reference evidence="4 6" key="1">
    <citation type="journal article" date="2012" name="Nature">
        <title>Algal genomes reveal evolutionary mosaicism and the fate of nucleomorphs.</title>
        <authorList>
            <consortium name="DOE Joint Genome Institute"/>
            <person name="Curtis B.A."/>
            <person name="Tanifuji G."/>
            <person name="Burki F."/>
            <person name="Gruber A."/>
            <person name="Irimia M."/>
            <person name="Maruyama S."/>
            <person name="Arias M.C."/>
            <person name="Ball S.G."/>
            <person name="Gile G.H."/>
            <person name="Hirakawa Y."/>
            <person name="Hopkins J.F."/>
            <person name="Kuo A."/>
            <person name="Rensing S.A."/>
            <person name="Schmutz J."/>
            <person name="Symeonidi A."/>
            <person name="Elias M."/>
            <person name="Eveleigh R.J."/>
            <person name="Herman E.K."/>
            <person name="Klute M.J."/>
            <person name="Nakayama T."/>
            <person name="Obornik M."/>
            <person name="Reyes-Prieto A."/>
            <person name="Armbrust E.V."/>
            <person name="Aves S.J."/>
            <person name="Beiko R.G."/>
            <person name="Coutinho P."/>
            <person name="Dacks J.B."/>
            <person name="Durnford D.G."/>
            <person name="Fast N.M."/>
            <person name="Green B.R."/>
            <person name="Grisdale C.J."/>
            <person name="Hempel F."/>
            <person name="Henrissat B."/>
            <person name="Hoppner M.P."/>
            <person name="Ishida K."/>
            <person name="Kim E."/>
            <person name="Koreny L."/>
            <person name="Kroth P.G."/>
            <person name="Liu Y."/>
            <person name="Malik S.B."/>
            <person name="Maier U.G."/>
            <person name="McRose D."/>
            <person name="Mock T."/>
            <person name="Neilson J.A."/>
            <person name="Onodera N.T."/>
            <person name="Poole A.M."/>
            <person name="Pritham E.J."/>
            <person name="Richards T.A."/>
            <person name="Rocap G."/>
            <person name="Roy S.W."/>
            <person name="Sarai C."/>
            <person name="Schaack S."/>
            <person name="Shirato S."/>
            <person name="Slamovits C.H."/>
            <person name="Spencer D.F."/>
            <person name="Suzuki S."/>
            <person name="Worden A.Z."/>
            <person name="Zauner S."/>
            <person name="Barry K."/>
            <person name="Bell C."/>
            <person name="Bharti A.K."/>
            <person name="Crow J.A."/>
            <person name="Grimwood J."/>
            <person name="Kramer R."/>
            <person name="Lindquist E."/>
            <person name="Lucas S."/>
            <person name="Salamov A."/>
            <person name="McFadden G.I."/>
            <person name="Lane C.E."/>
            <person name="Keeling P.J."/>
            <person name="Gray M.W."/>
            <person name="Grigoriev I.V."/>
            <person name="Archibald J.M."/>
        </authorList>
    </citation>
    <scope>NUCLEOTIDE SEQUENCE</scope>
    <source>
        <strain evidence="4 6">CCMP2712</strain>
    </source>
</reference>
<dbReference type="InterPro" id="IPR011989">
    <property type="entry name" value="ARM-like"/>
</dbReference>
<dbReference type="eggNOG" id="KOG1242">
    <property type="taxonomic scope" value="Eukaryota"/>
</dbReference>
<gene>
    <name evidence="4" type="ORF">GUITHDRAFT_57715</name>
</gene>
<dbReference type="Pfam" id="PF23271">
    <property type="entry name" value="HEAT_GCN1"/>
    <property type="match status" value="2"/>
</dbReference>
<dbReference type="SMART" id="SM01349">
    <property type="entry name" value="TOG"/>
    <property type="match status" value="1"/>
</dbReference>
<keyword evidence="1" id="KW-0677">Repeat</keyword>
<evidence type="ECO:0000256" key="2">
    <source>
        <dbReference type="PROSITE-ProRule" id="PRU00103"/>
    </source>
</evidence>
<feature type="repeat" description="HEAT" evidence="2">
    <location>
        <begin position="199"/>
        <end position="235"/>
    </location>
</feature>
<dbReference type="PANTHER" id="PTHR23346">
    <property type="entry name" value="TRANSLATIONAL ACTIVATOR GCN1-RELATED"/>
    <property type="match status" value="1"/>
</dbReference>
<dbReference type="Pfam" id="PF24987">
    <property type="entry name" value="HEAT_EF3_N"/>
    <property type="match status" value="2"/>
</dbReference>
<dbReference type="GO" id="GO:0005829">
    <property type="term" value="C:cytosol"/>
    <property type="evidence" value="ECO:0007669"/>
    <property type="project" value="TreeGrafter"/>
</dbReference>
<dbReference type="GO" id="GO:0006417">
    <property type="term" value="P:regulation of translation"/>
    <property type="evidence" value="ECO:0007669"/>
    <property type="project" value="TreeGrafter"/>
</dbReference>
<feature type="non-terminal residue" evidence="4">
    <location>
        <position position="1"/>
    </location>
</feature>
<dbReference type="SUPFAM" id="SSF48371">
    <property type="entry name" value="ARM repeat"/>
    <property type="match status" value="3"/>
</dbReference>
<dbReference type="Proteomes" id="UP000011087">
    <property type="component" value="Unassembled WGS sequence"/>
</dbReference>
<dbReference type="GeneID" id="17310017"/>
<keyword evidence="6" id="KW-1185">Reference proteome</keyword>
<dbReference type="KEGG" id="gtt:GUITHDRAFT_57715"/>
<accession>L1JZ69</accession>
<evidence type="ECO:0000256" key="1">
    <source>
        <dbReference type="ARBA" id="ARBA00022737"/>
    </source>
</evidence>
<dbReference type="PANTHER" id="PTHR23346:SF7">
    <property type="entry name" value="STALLED RIBOSOME SENSOR GCN1"/>
    <property type="match status" value="1"/>
</dbReference>
<evidence type="ECO:0000259" key="3">
    <source>
        <dbReference type="SMART" id="SM01349"/>
    </source>
</evidence>
<dbReference type="InterPro" id="IPR016024">
    <property type="entry name" value="ARM-type_fold"/>
</dbReference>
<dbReference type="GO" id="GO:0019887">
    <property type="term" value="F:protein kinase regulator activity"/>
    <property type="evidence" value="ECO:0007669"/>
    <property type="project" value="TreeGrafter"/>
</dbReference>
<reference evidence="5" key="3">
    <citation type="submission" date="2016-03" db="UniProtKB">
        <authorList>
            <consortium name="EnsemblProtists"/>
        </authorList>
    </citation>
    <scope>IDENTIFICATION</scope>
</reference>
<dbReference type="InterPro" id="IPR034085">
    <property type="entry name" value="TOG"/>
</dbReference>
<evidence type="ECO:0000313" key="6">
    <source>
        <dbReference type="Proteomes" id="UP000011087"/>
    </source>
</evidence>
<dbReference type="STRING" id="905079.L1JZ69"/>